<dbReference type="InterPro" id="IPR012970">
    <property type="entry name" value="Lyase_8_alpha_N"/>
</dbReference>
<feature type="signal peptide" evidence="1">
    <location>
        <begin position="1"/>
        <end position="26"/>
    </location>
</feature>
<dbReference type="OrthoDB" id="5980780at2759"/>
<evidence type="ECO:0000313" key="4">
    <source>
        <dbReference type="Proteomes" id="UP000724874"/>
    </source>
</evidence>
<dbReference type="SUPFAM" id="SSF48230">
    <property type="entry name" value="Chondroitin AC/alginate lyase"/>
    <property type="match status" value="1"/>
</dbReference>
<dbReference type="PANTHER" id="PTHR38481">
    <property type="entry name" value="HYALURONATE LYASE"/>
    <property type="match status" value="1"/>
</dbReference>
<accession>A0A9P5TFS0</accession>
<dbReference type="InterPro" id="IPR008929">
    <property type="entry name" value="Chondroitin_lyas"/>
</dbReference>
<sequence>MRTRLVLYLHVLFQTHTLLFSSFSSANSTFPSSVSSSLSSNFEALSSATHNATATQPTPTFPASATAANSSIFSLSTLMSASQNVTSSRTISSTSTTNQPTQSIDSSTLSDILSIQSRRLTSIIGATSSPKNIPAWLSTLGSDGKWPDSEVDYTTGCEARRANWPAQTHWQRILVMAGAWHGGLAGDNQFVKNSTLRTAISSAMDYWFGRDFSNPTCLDSGGTPACPCSNPDNSLWNTNWFSNIILIPELVSQACLLLNDTLIEAQLNNCTHMTGRSYGTFDHNINGVGFLTGANTLDVAKIGIDQALLTFNATLLTDAYRRVHLELQVKSGVKVDGIRADGSFGQHAGILYNGNYGKDYTNDVLALKWKRVGRSLLQGLTLKKPWPPFSTGIDG</sequence>
<reference evidence="3" key="1">
    <citation type="submission" date="2020-11" db="EMBL/GenBank/DDBJ databases">
        <authorList>
            <consortium name="DOE Joint Genome Institute"/>
            <person name="Ahrendt S."/>
            <person name="Riley R."/>
            <person name="Andreopoulos W."/>
            <person name="LaButti K."/>
            <person name="Pangilinan J."/>
            <person name="Ruiz-duenas F.J."/>
            <person name="Barrasa J.M."/>
            <person name="Sanchez-Garcia M."/>
            <person name="Camarero S."/>
            <person name="Miyauchi S."/>
            <person name="Serrano A."/>
            <person name="Linde D."/>
            <person name="Babiker R."/>
            <person name="Drula E."/>
            <person name="Ayuso-Fernandez I."/>
            <person name="Pacheco R."/>
            <person name="Padilla G."/>
            <person name="Ferreira P."/>
            <person name="Barriuso J."/>
            <person name="Kellner H."/>
            <person name="Castanera R."/>
            <person name="Alfaro M."/>
            <person name="Ramirez L."/>
            <person name="Pisabarro A.G."/>
            <person name="Kuo A."/>
            <person name="Tritt A."/>
            <person name="Lipzen A."/>
            <person name="He G."/>
            <person name="Yan M."/>
            <person name="Ng V."/>
            <person name="Cullen D."/>
            <person name="Martin F."/>
            <person name="Rosso M.-N."/>
            <person name="Henrissat B."/>
            <person name="Hibbett D."/>
            <person name="Martinez A.T."/>
            <person name="Grigoriev I.V."/>
        </authorList>
    </citation>
    <scope>NUCLEOTIDE SEQUENCE</scope>
    <source>
        <strain evidence="3">AH 44721</strain>
    </source>
</reference>
<dbReference type="PANTHER" id="PTHR38481:SF1">
    <property type="entry name" value="HYALURONATE LYASE"/>
    <property type="match status" value="1"/>
</dbReference>
<keyword evidence="1" id="KW-0732">Signal</keyword>
<dbReference type="Proteomes" id="UP000724874">
    <property type="component" value="Unassembled WGS sequence"/>
</dbReference>
<name>A0A9P5TFS0_GYMJU</name>
<dbReference type="GO" id="GO:0016829">
    <property type="term" value="F:lyase activity"/>
    <property type="evidence" value="ECO:0007669"/>
    <property type="project" value="UniProtKB-KW"/>
</dbReference>
<dbReference type="EMBL" id="JADNYJ010000277">
    <property type="protein sequence ID" value="KAF8872147.1"/>
    <property type="molecule type" value="Genomic_DNA"/>
</dbReference>
<dbReference type="Pfam" id="PF08124">
    <property type="entry name" value="Lyase_8_N"/>
    <property type="match status" value="1"/>
</dbReference>
<dbReference type="AlphaFoldDB" id="A0A9P5TFS0"/>
<feature type="chain" id="PRO_5040273614" evidence="1">
    <location>
        <begin position="27"/>
        <end position="395"/>
    </location>
</feature>
<evidence type="ECO:0000256" key="1">
    <source>
        <dbReference type="SAM" id="SignalP"/>
    </source>
</evidence>
<dbReference type="InterPro" id="IPR038970">
    <property type="entry name" value="Lyase_8"/>
</dbReference>
<protein>
    <submittedName>
        <fullName evidence="3">Chondroitin AC/alginate lyase</fullName>
    </submittedName>
</protein>
<evidence type="ECO:0000259" key="2">
    <source>
        <dbReference type="Pfam" id="PF08124"/>
    </source>
</evidence>
<comment type="caution">
    <text evidence="3">The sequence shown here is derived from an EMBL/GenBank/DDBJ whole genome shotgun (WGS) entry which is preliminary data.</text>
</comment>
<proteinExistence type="predicted"/>
<dbReference type="Gene3D" id="1.50.10.100">
    <property type="entry name" value="Chondroitin AC/alginate lyase"/>
    <property type="match status" value="1"/>
</dbReference>
<gene>
    <name evidence="3" type="ORF">CPB84DRAFT_1854625</name>
</gene>
<organism evidence="3 4">
    <name type="scientific">Gymnopilus junonius</name>
    <name type="common">Spectacular rustgill mushroom</name>
    <name type="synonym">Gymnopilus spectabilis subsp. junonius</name>
    <dbReference type="NCBI Taxonomy" id="109634"/>
    <lineage>
        <taxon>Eukaryota</taxon>
        <taxon>Fungi</taxon>
        <taxon>Dikarya</taxon>
        <taxon>Basidiomycota</taxon>
        <taxon>Agaricomycotina</taxon>
        <taxon>Agaricomycetes</taxon>
        <taxon>Agaricomycetidae</taxon>
        <taxon>Agaricales</taxon>
        <taxon>Agaricineae</taxon>
        <taxon>Hymenogastraceae</taxon>
        <taxon>Gymnopilus</taxon>
    </lineage>
</organism>
<feature type="domain" description="Polysaccharide lyase 8 N-terminal alpha-helical" evidence="2">
    <location>
        <begin position="236"/>
        <end position="358"/>
    </location>
</feature>
<evidence type="ECO:0000313" key="3">
    <source>
        <dbReference type="EMBL" id="KAF8872147.1"/>
    </source>
</evidence>
<keyword evidence="3" id="KW-0456">Lyase</keyword>
<keyword evidence="4" id="KW-1185">Reference proteome</keyword>